<dbReference type="PANTHER" id="PTHR32305:SF15">
    <property type="entry name" value="PROTEIN RHSA-RELATED"/>
    <property type="match status" value="1"/>
</dbReference>
<protein>
    <submittedName>
        <fullName evidence="3">RHS repeat-associated core domain-containing protein</fullName>
    </submittedName>
</protein>
<keyword evidence="1" id="KW-0677">Repeat</keyword>
<gene>
    <name evidence="3" type="ORF">G3580_00275</name>
</gene>
<dbReference type="PRINTS" id="PR00394">
    <property type="entry name" value="RHSPROTEIN"/>
</dbReference>
<dbReference type="NCBIfam" id="TIGR01643">
    <property type="entry name" value="YD_repeat_2x"/>
    <property type="match status" value="1"/>
</dbReference>
<dbReference type="AlphaFoldDB" id="A0A6C1B9J7"/>
<evidence type="ECO:0000259" key="2">
    <source>
        <dbReference type="Pfam" id="PF25023"/>
    </source>
</evidence>
<dbReference type="InterPro" id="IPR050708">
    <property type="entry name" value="T6SS_VgrG/RHS"/>
</dbReference>
<dbReference type="InterPro" id="IPR056823">
    <property type="entry name" value="TEN-like_YD-shell"/>
</dbReference>
<evidence type="ECO:0000313" key="3">
    <source>
        <dbReference type="EMBL" id="QID19659.1"/>
    </source>
</evidence>
<name>A0A6C1B9J7_9RHOO</name>
<dbReference type="PANTHER" id="PTHR32305">
    <property type="match status" value="1"/>
</dbReference>
<evidence type="ECO:0000313" key="4">
    <source>
        <dbReference type="Proteomes" id="UP000501991"/>
    </source>
</evidence>
<organism evidence="3 4">
    <name type="scientific">Nitrogeniibacter mangrovi</name>
    <dbReference type="NCBI Taxonomy" id="2016596"/>
    <lineage>
        <taxon>Bacteria</taxon>
        <taxon>Pseudomonadati</taxon>
        <taxon>Pseudomonadota</taxon>
        <taxon>Betaproteobacteria</taxon>
        <taxon>Rhodocyclales</taxon>
        <taxon>Zoogloeaceae</taxon>
        <taxon>Nitrogeniibacter</taxon>
    </lineage>
</organism>
<dbReference type="EMBL" id="CP048836">
    <property type="protein sequence ID" value="QID19659.1"/>
    <property type="molecule type" value="Genomic_DNA"/>
</dbReference>
<keyword evidence="4" id="KW-1185">Reference proteome</keyword>
<accession>A0A6C1B9J7</accession>
<dbReference type="InterPro" id="IPR022385">
    <property type="entry name" value="Rhs_assc_core"/>
</dbReference>
<dbReference type="RefSeq" id="WP_173763360.1">
    <property type="nucleotide sequence ID" value="NZ_CP048836.1"/>
</dbReference>
<dbReference type="KEGG" id="azq:G3580_00275"/>
<proteinExistence type="predicted"/>
<dbReference type="InterPro" id="IPR006530">
    <property type="entry name" value="YD"/>
</dbReference>
<dbReference type="Proteomes" id="UP000501991">
    <property type="component" value="Chromosome"/>
</dbReference>
<sequence length="308" mass="33421">MRSTTSGAGTVTYRYDGQGRRVEKAGPAGLVPNGAERFMYDEANHLIGEYQADGTPTREYVWLGDLPVAVIDTNTDGTTTAYAIETDHLGTPRLLTDATQSPSWRWTSPPFGEVLPDENPAGLYPVVFNLRFPGQYYDKESGLSYNWHRVYDAETGRYVQSDPIGLDGGWNTYGYVGGNPVSFIDPLGLASSGQTTQIPGGSPTTVRIDPPHVPGQQTHAHVCEKGCKEIVVNKDGTGSHNTDPSKLKNRVKNFLRARGFKLMWCPPLLEDLVMGMAAQQCSEGDLGACQIFQQMGGTILSDSLGGDI</sequence>
<dbReference type="Pfam" id="PF25023">
    <property type="entry name" value="TEN_YD-shell"/>
    <property type="match status" value="1"/>
</dbReference>
<dbReference type="Gene3D" id="2.180.10.10">
    <property type="entry name" value="RHS repeat-associated core"/>
    <property type="match status" value="1"/>
</dbReference>
<feature type="domain" description="Teneurin-like YD-shell" evidence="2">
    <location>
        <begin position="7"/>
        <end position="162"/>
    </location>
</feature>
<dbReference type="NCBIfam" id="TIGR03696">
    <property type="entry name" value="Rhs_assc_core"/>
    <property type="match status" value="1"/>
</dbReference>
<evidence type="ECO:0000256" key="1">
    <source>
        <dbReference type="ARBA" id="ARBA00022737"/>
    </source>
</evidence>
<reference evidence="3 4" key="1">
    <citation type="submission" date="2020-02" db="EMBL/GenBank/DDBJ databases">
        <title>Nitrogenibacter mangrovi gen. nov., sp. nov. isolated from mangrove sediment, a denitrifying betaproteobacterium.</title>
        <authorList>
            <person name="Liao H."/>
            <person name="Tian Y."/>
        </authorList>
    </citation>
    <scope>NUCLEOTIDE SEQUENCE [LARGE SCALE GENOMIC DNA]</scope>
    <source>
        <strain evidence="3 4">M9-3-2</strain>
    </source>
</reference>